<feature type="region of interest" description="Disordered" evidence="1">
    <location>
        <begin position="248"/>
        <end position="273"/>
    </location>
</feature>
<dbReference type="InterPro" id="IPR029464">
    <property type="entry name" value="HSDR_N"/>
</dbReference>
<evidence type="ECO:0000313" key="4">
    <source>
        <dbReference type="Proteomes" id="UP000178943"/>
    </source>
</evidence>
<dbReference type="Pfam" id="PF13588">
    <property type="entry name" value="HSDR_N_2"/>
    <property type="match status" value="1"/>
</dbReference>
<organism evidence="3 4">
    <name type="scientific">Candidatus Fischerbacteria bacterium RBG_13_37_8</name>
    <dbReference type="NCBI Taxonomy" id="1817863"/>
    <lineage>
        <taxon>Bacteria</taxon>
        <taxon>Candidatus Fischeribacteriota</taxon>
    </lineage>
</organism>
<proteinExistence type="predicted"/>
<comment type="caution">
    <text evidence="3">The sequence shown here is derived from an EMBL/GenBank/DDBJ whole genome shotgun (WGS) entry which is preliminary data.</text>
</comment>
<dbReference type="EMBL" id="MFGW01000252">
    <property type="protein sequence ID" value="OGF58353.1"/>
    <property type="molecule type" value="Genomic_DNA"/>
</dbReference>
<feature type="domain" description="Type I restriction enzyme R protein N-terminal" evidence="2">
    <location>
        <begin position="54"/>
        <end position="123"/>
    </location>
</feature>
<dbReference type="AlphaFoldDB" id="A0A1F5V4J7"/>
<protein>
    <recommendedName>
        <fullName evidence="2">Type I restriction enzyme R protein N-terminal domain-containing protein</fullName>
    </recommendedName>
</protein>
<dbReference type="STRING" id="1817863.A2Y62_18620"/>
<accession>A0A1F5V4J7</accession>
<gene>
    <name evidence="3" type="ORF">A2Y62_18620</name>
</gene>
<reference evidence="3 4" key="1">
    <citation type="journal article" date="2016" name="Nat. Commun.">
        <title>Thousands of microbial genomes shed light on interconnected biogeochemical processes in an aquifer system.</title>
        <authorList>
            <person name="Anantharaman K."/>
            <person name="Brown C.T."/>
            <person name="Hug L.A."/>
            <person name="Sharon I."/>
            <person name="Castelle C.J."/>
            <person name="Probst A.J."/>
            <person name="Thomas B.C."/>
            <person name="Singh A."/>
            <person name="Wilkins M.J."/>
            <person name="Karaoz U."/>
            <person name="Brodie E.L."/>
            <person name="Williams K.H."/>
            <person name="Hubbard S.S."/>
            <person name="Banfield J.F."/>
        </authorList>
    </citation>
    <scope>NUCLEOTIDE SEQUENCE [LARGE SCALE GENOMIC DNA]</scope>
</reference>
<dbReference type="Proteomes" id="UP000178943">
    <property type="component" value="Unassembled WGS sequence"/>
</dbReference>
<evidence type="ECO:0000256" key="1">
    <source>
        <dbReference type="SAM" id="MobiDB-lite"/>
    </source>
</evidence>
<evidence type="ECO:0000313" key="3">
    <source>
        <dbReference type="EMBL" id="OGF58353.1"/>
    </source>
</evidence>
<name>A0A1F5V4J7_9BACT</name>
<sequence>MKIPKTIAARIIRETAKYSKILTEAKDRDVNEADTVVIVCDILSDIFGYDKYAEVTREFAIKHTYCDLAIQVGKEIKFLIEVKPVGFALQSKHLKQVIDYAANHGVDWAVLTNGVIWEVYKVKFERPLDVDFVCGINLLEMDPHKETDQEQLFILCKEGLRRDAIREFSEYRGIVNKFYIGTVVLGDRIVDDIKKELKKIVPGIKVDSAEIESILKNEVLKRDIVEGDEASQALAKYKKLTRKVAQKKSPEEKTEISETIAEDSNLQVDPGKV</sequence>
<evidence type="ECO:0000259" key="2">
    <source>
        <dbReference type="Pfam" id="PF13588"/>
    </source>
</evidence>